<keyword evidence="2" id="KW-1185">Reference proteome</keyword>
<reference evidence="1 2" key="1">
    <citation type="submission" date="2017-11" db="EMBL/GenBank/DDBJ databases">
        <title>De-novo sequencing of pomegranate (Punica granatum L.) genome.</title>
        <authorList>
            <person name="Akparov Z."/>
            <person name="Amiraslanov A."/>
            <person name="Hajiyeva S."/>
            <person name="Abbasov M."/>
            <person name="Kaur K."/>
            <person name="Hamwieh A."/>
            <person name="Solovyev V."/>
            <person name="Salamov A."/>
            <person name="Braich B."/>
            <person name="Kosarev P."/>
            <person name="Mahmoud A."/>
            <person name="Hajiyev E."/>
            <person name="Babayeva S."/>
            <person name="Izzatullayeva V."/>
            <person name="Mammadov A."/>
            <person name="Mammadov A."/>
            <person name="Sharifova S."/>
            <person name="Ojaghi J."/>
            <person name="Eynullazada K."/>
            <person name="Bayramov B."/>
            <person name="Abdulazimova A."/>
            <person name="Shahmuradov I."/>
        </authorList>
    </citation>
    <scope>NUCLEOTIDE SEQUENCE [LARGE SCALE GENOMIC DNA]</scope>
    <source>
        <strain evidence="2">cv. AG2017</strain>
        <tissue evidence="1">Leaf</tissue>
    </source>
</reference>
<dbReference type="Proteomes" id="UP000233551">
    <property type="component" value="Unassembled WGS sequence"/>
</dbReference>
<evidence type="ECO:0000313" key="1">
    <source>
        <dbReference type="EMBL" id="PKI18263.1"/>
    </source>
</evidence>
<evidence type="ECO:0000313" key="2">
    <source>
        <dbReference type="Proteomes" id="UP000233551"/>
    </source>
</evidence>
<comment type="caution">
    <text evidence="1">The sequence shown here is derived from an EMBL/GenBank/DDBJ whole genome shotgun (WGS) entry which is preliminary data.</text>
</comment>
<feature type="non-terminal residue" evidence="1">
    <location>
        <position position="1"/>
    </location>
</feature>
<accession>A0A2I0HFL3</accession>
<dbReference type="EMBL" id="PGOL01040129">
    <property type="protein sequence ID" value="PKI18263.1"/>
    <property type="molecule type" value="Genomic_DNA"/>
</dbReference>
<gene>
    <name evidence="1" type="ORF">CRG98_049463</name>
</gene>
<protein>
    <submittedName>
        <fullName evidence="1">Uncharacterized protein</fullName>
    </submittedName>
</protein>
<sequence>QRRGVVEEGPHDIIVLKREKGKGNFGEYRQHRVTGPSAIFDELHGDASRNSLIRPVGTPISASSPYPINLLFRTAASIPICGVIARRPPLCPCSISSPSIPTSGS</sequence>
<dbReference type="AlphaFoldDB" id="A0A2I0HFL3"/>
<name>A0A2I0HFL3_PUNGR</name>
<proteinExistence type="predicted"/>
<organism evidence="1 2">
    <name type="scientific">Punica granatum</name>
    <name type="common">Pomegranate</name>
    <dbReference type="NCBI Taxonomy" id="22663"/>
    <lineage>
        <taxon>Eukaryota</taxon>
        <taxon>Viridiplantae</taxon>
        <taxon>Streptophyta</taxon>
        <taxon>Embryophyta</taxon>
        <taxon>Tracheophyta</taxon>
        <taxon>Spermatophyta</taxon>
        <taxon>Magnoliopsida</taxon>
        <taxon>eudicotyledons</taxon>
        <taxon>Gunneridae</taxon>
        <taxon>Pentapetalae</taxon>
        <taxon>rosids</taxon>
        <taxon>malvids</taxon>
        <taxon>Myrtales</taxon>
        <taxon>Lythraceae</taxon>
        <taxon>Punica</taxon>
    </lineage>
</organism>